<dbReference type="Gene3D" id="1.50.40.10">
    <property type="entry name" value="Mitochondrial carrier domain"/>
    <property type="match status" value="2"/>
</dbReference>
<dbReference type="Proteomes" id="UP001215280">
    <property type="component" value="Unassembled WGS sequence"/>
</dbReference>
<feature type="transmembrane region" description="Helical" evidence="10">
    <location>
        <begin position="127"/>
        <end position="146"/>
    </location>
</feature>
<dbReference type="InterPro" id="IPR018108">
    <property type="entry name" value="MCP_transmembrane"/>
</dbReference>
<evidence type="ECO:0000256" key="10">
    <source>
        <dbReference type="SAM" id="Phobius"/>
    </source>
</evidence>
<dbReference type="PROSITE" id="PS50920">
    <property type="entry name" value="SOLCAR"/>
    <property type="match status" value="1"/>
</dbReference>
<evidence type="ECO:0000256" key="3">
    <source>
        <dbReference type="ARBA" id="ARBA00022448"/>
    </source>
</evidence>
<feature type="transmembrane region" description="Helical" evidence="10">
    <location>
        <begin position="217"/>
        <end position="237"/>
    </location>
</feature>
<dbReference type="InterPro" id="IPR044712">
    <property type="entry name" value="SLC25A32-like"/>
</dbReference>
<keyword evidence="12" id="KW-1185">Reference proteome</keyword>
<evidence type="ECO:0008006" key="13">
    <source>
        <dbReference type="Google" id="ProtNLM"/>
    </source>
</evidence>
<feature type="transmembrane region" description="Helical" evidence="10">
    <location>
        <begin position="304"/>
        <end position="322"/>
    </location>
</feature>
<evidence type="ECO:0000256" key="8">
    <source>
        <dbReference type="PROSITE-ProRule" id="PRU00282"/>
    </source>
</evidence>
<comment type="subcellular location">
    <subcellularLocation>
        <location evidence="1">Membrane</location>
        <topology evidence="1">Multi-pass membrane protein</topology>
    </subcellularLocation>
</comment>
<keyword evidence="7 8" id="KW-0472">Membrane</keyword>
<gene>
    <name evidence="11" type="ORF">DFH07DRAFT_859666</name>
</gene>
<comment type="caution">
    <text evidence="11">The sequence shown here is derived from an EMBL/GenBank/DDBJ whole genome shotgun (WGS) entry which is preliminary data.</text>
</comment>
<feature type="repeat" description="Solcar" evidence="8">
    <location>
        <begin position="5"/>
        <end position="107"/>
    </location>
</feature>
<evidence type="ECO:0000256" key="7">
    <source>
        <dbReference type="ARBA" id="ARBA00023136"/>
    </source>
</evidence>
<evidence type="ECO:0000256" key="2">
    <source>
        <dbReference type="ARBA" id="ARBA00006375"/>
    </source>
</evidence>
<organism evidence="11 12">
    <name type="scientific">Mycena maculata</name>
    <dbReference type="NCBI Taxonomy" id="230809"/>
    <lineage>
        <taxon>Eukaryota</taxon>
        <taxon>Fungi</taxon>
        <taxon>Dikarya</taxon>
        <taxon>Basidiomycota</taxon>
        <taxon>Agaricomycotina</taxon>
        <taxon>Agaricomycetes</taxon>
        <taxon>Agaricomycetidae</taxon>
        <taxon>Agaricales</taxon>
        <taxon>Marasmiineae</taxon>
        <taxon>Mycenaceae</taxon>
        <taxon>Mycena</taxon>
    </lineage>
</organism>
<dbReference type="AlphaFoldDB" id="A0AAD7MIE8"/>
<dbReference type="PANTHER" id="PTHR45683">
    <property type="entry name" value="MITOCHONDRIAL NICOTINAMIDE ADENINE DINUCLEOTIDE TRANSPORTER 1-RELATED-RELATED"/>
    <property type="match status" value="1"/>
</dbReference>
<accession>A0AAD7MIE8</accession>
<feature type="transmembrane region" description="Helical" evidence="10">
    <location>
        <begin position="180"/>
        <end position="205"/>
    </location>
</feature>
<dbReference type="GO" id="GO:0055085">
    <property type="term" value="P:transmembrane transport"/>
    <property type="evidence" value="ECO:0007669"/>
    <property type="project" value="InterPro"/>
</dbReference>
<keyword evidence="4 8" id="KW-0812">Transmembrane</keyword>
<dbReference type="GO" id="GO:0016020">
    <property type="term" value="C:membrane"/>
    <property type="evidence" value="ECO:0007669"/>
    <property type="project" value="UniProtKB-SubCell"/>
</dbReference>
<proteinExistence type="inferred from homology"/>
<protein>
    <recommendedName>
        <fullName evidence="13">Mitochondrial carrier</fullName>
    </recommendedName>
</protein>
<comment type="similarity">
    <text evidence="2 9">Belongs to the mitochondrial carrier (TC 2.A.29) family.</text>
</comment>
<dbReference type="GO" id="GO:0006862">
    <property type="term" value="P:nucleotide transport"/>
    <property type="evidence" value="ECO:0007669"/>
    <property type="project" value="InterPro"/>
</dbReference>
<reference evidence="11" key="1">
    <citation type="submission" date="2023-03" db="EMBL/GenBank/DDBJ databases">
        <title>Massive genome expansion in bonnet fungi (Mycena s.s.) driven by repeated elements and novel gene families across ecological guilds.</title>
        <authorList>
            <consortium name="Lawrence Berkeley National Laboratory"/>
            <person name="Harder C.B."/>
            <person name="Miyauchi S."/>
            <person name="Viragh M."/>
            <person name="Kuo A."/>
            <person name="Thoen E."/>
            <person name="Andreopoulos B."/>
            <person name="Lu D."/>
            <person name="Skrede I."/>
            <person name="Drula E."/>
            <person name="Henrissat B."/>
            <person name="Morin E."/>
            <person name="Kohler A."/>
            <person name="Barry K."/>
            <person name="LaButti K."/>
            <person name="Morin E."/>
            <person name="Salamov A."/>
            <person name="Lipzen A."/>
            <person name="Mereny Z."/>
            <person name="Hegedus B."/>
            <person name="Baldrian P."/>
            <person name="Stursova M."/>
            <person name="Weitz H."/>
            <person name="Taylor A."/>
            <person name="Grigoriev I.V."/>
            <person name="Nagy L.G."/>
            <person name="Martin F."/>
            <person name="Kauserud H."/>
        </authorList>
    </citation>
    <scope>NUCLEOTIDE SEQUENCE</scope>
    <source>
        <strain evidence="11">CBHHK188m</strain>
    </source>
</reference>
<evidence type="ECO:0000256" key="6">
    <source>
        <dbReference type="ARBA" id="ARBA00022989"/>
    </source>
</evidence>
<evidence type="ECO:0000313" key="12">
    <source>
        <dbReference type="Proteomes" id="UP001215280"/>
    </source>
</evidence>
<keyword evidence="6 10" id="KW-1133">Transmembrane helix</keyword>
<name>A0AAD7MIE8_9AGAR</name>
<evidence type="ECO:0000313" key="11">
    <source>
        <dbReference type="EMBL" id="KAJ7719012.1"/>
    </source>
</evidence>
<dbReference type="SUPFAM" id="SSF103506">
    <property type="entry name" value="Mitochondrial carrier"/>
    <property type="match status" value="2"/>
</dbReference>
<evidence type="ECO:0000256" key="4">
    <source>
        <dbReference type="ARBA" id="ARBA00022692"/>
    </source>
</evidence>
<keyword evidence="5" id="KW-0677">Repeat</keyword>
<dbReference type="Pfam" id="PF00153">
    <property type="entry name" value="Mito_carr"/>
    <property type="match status" value="1"/>
</dbReference>
<dbReference type="EMBL" id="JARJLG010000297">
    <property type="protein sequence ID" value="KAJ7719012.1"/>
    <property type="molecule type" value="Genomic_DNA"/>
</dbReference>
<dbReference type="InterPro" id="IPR023395">
    <property type="entry name" value="MCP_dom_sf"/>
</dbReference>
<feature type="transmembrane region" description="Helical" evidence="10">
    <location>
        <begin position="88"/>
        <end position="107"/>
    </location>
</feature>
<keyword evidence="3 9" id="KW-0813">Transport</keyword>
<evidence type="ECO:0000256" key="1">
    <source>
        <dbReference type="ARBA" id="ARBA00004141"/>
    </source>
</evidence>
<evidence type="ECO:0000256" key="5">
    <source>
        <dbReference type="ARBA" id="ARBA00022737"/>
    </source>
</evidence>
<sequence length="328" mass="35322">MSNALLWLIATLSAVVGTIFSLAITMPFVGALVRYRATYTPKRLQGLPGDESESITSSSSSIGYFGMLKRVYRVEGWTGLYKGIMPSIITGLIAIVVFSPVAVFMAVGQGLPDVAAYTPPPNGVVTWTLAFAVSIIPGLLIFPLQIITNRAITTPHKLAAFAPSAALHVLLSPAERKQPLRLYLTPGVAFAQLLEGLFGPFVLLIDKFFGTRIFFEHRVLSLTGATLITFLVATGLLTPLKVVSTRLTLQRFGETDADTDVNTPPVYEEAVVDFRGAQEVPYTGLFNGGAQIVREEGGAVLFRAWWITALVLVLAVLSQAFVPPAPAR</sequence>
<evidence type="ECO:0000256" key="9">
    <source>
        <dbReference type="RuleBase" id="RU000488"/>
    </source>
</evidence>
<feature type="transmembrane region" description="Helical" evidence="10">
    <location>
        <begin position="6"/>
        <end position="33"/>
    </location>
</feature>